<dbReference type="InterPro" id="IPR027475">
    <property type="entry name" value="Asparaginase/glutaminase_AS2"/>
</dbReference>
<dbReference type="PANTHER" id="PTHR11707:SF28">
    <property type="entry name" value="60 KDA LYSOPHOSPHOLIPASE"/>
    <property type="match status" value="1"/>
</dbReference>
<evidence type="ECO:0000313" key="6">
    <source>
        <dbReference type="EMBL" id="KAF7678764.1"/>
    </source>
</evidence>
<dbReference type="PROSITE" id="PS00917">
    <property type="entry name" value="ASN_GLN_ASE_2"/>
    <property type="match status" value="1"/>
</dbReference>
<name>A0ABQ7HVJ8_9MICR</name>
<dbReference type="InterPro" id="IPR036152">
    <property type="entry name" value="Asp/glu_Ase-like_sf"/>
</dbReference>
<feature type="domain" description="L-asparaginase N-terminal" evidence="4">
    <location>
        <begin position="9"/>
        <end position="204"/>
    </location>
</feature>
<dbReference type="Pfam" id="PF00710">
    <property type="entry name" value="Asparaginase"/>
    <property type="match status" value="1"/>
</dbReference>
<sequence length="350" mass="39625">MKTLLKLRKILLIHCGGTIGMVKNETQYIPERGKLYEQIANDSVLNDPAYIRENDTFVTQILKTQKRVSFEILELENIIDSSEICTTDWNNLIILLKEKYNNYDGFLITHGTDTMAYTAAFLSFAIINPTKPIVLTGAHVPMTVEKDPGYNNLIDSFTFLSTALKPEVNIIFGGRIHKGYESTKVSTFESNGFYSFNQITIDDYLKSDNQENKNDIIFPTFLQATYTKICLLKIYPGIEPSLIEHVIDNFEGIVLETFGSGNIPLRNKKIIQIIEQGIGKRKLIVNTSQCIRGVVNPDYEGGNTLNKIGILSTGRMTTEAAFVMILLAISNFRLIDERNEFIRSCVMKYN</sequence>
<dbReference type="PIRSF" id="PIRSF001220">
    <property type="entry name" value="L-ASNase_gatD"/>
    <property type="match status" value="1"/>
</dbReference>
<dbReference type="Gene3D" id="3.40.50.1170">
    <property type="entry name" value="L-asparaginase, N-terminal domain"/>
    <property type="match status" value="1"/>
</dbReference>
<protein>
    <recommendedName>
        <fullName evidence="1">asparaginase</fullName>
        <ecNumber evidence="1">3.5.1.1</ecNumber>
    </recommendedName>
</protein>
<feature type="domain" description="Asparaginase/glutaminase C-terminal" evidence="5">
    <location>
        <begin position="228"/>
        <end position="332"/>
    </location>
</feature>
<organism evidence="6 7">
    <name type="scientific">Astathelohania contejeani</name>
    <dbReference type="NCBI Taxonomy" id="164912"/>
    <lineage>
        <taxon>Eukaryota</taxon>
        <taxon>Fungi</taxon>
        <taxon>Fungi incertae sedis</taxon>
        <taxon>Microsporidia</taxon>
        <taxon>Astathelohaniidae</taxon>
        <taxon>Astathelohania</taxon>
    </lineage>
</organism>
<reference evidence="6 7" key="1">
    <citation type="submission" date="2019-01" db="EMBL/GenBank/DDBJ databases">
        <title>Genomes sequencing and comparative genomics of infectious freshwater microsporidia, Cucumispora dikerogammari and Thelohania contejeani.</title>
        <authorList>
            <person name="Cormier A."/>
            <person name="Giraud I."/>
            <person name="Wattier R."/>
            <person name="Teixeira M."/>
            <person name="Grandjean F."/>
            <person name="Rigaud T."/>
            <person name="Cordaux R."/>
        </authorList>
    </citation>
    <scope>NUCLEOTIDE SEQUENCE [LARGE SCALE GENOMIC DNA]</scope>
    <source>
        <strain evidence="6">T1</strain>
        <tissue evidence="6">Spores</tissue>
    </source>
</reference>
<keyword evidence="7" id="KW-1185">Reference proteome</keyword>
<dbReference type="EMBL" id="SBIQ01000384">
    <property type="protein sequence ID" value="KAF7678764.1"/>
    <property type="molecule type" value="Genomic_DNA"/>
</dbReference>
<comment type="caution">
    <text evidence="6">The sequence shown here is derived from an EMBL/GenBank/DDBJ whole genome shotgun (WGS) entry which is preliminary data.</text>
</comment>
<proteinExistence type="predicted"/>
<dbReference type="Proteomes" id="UP001516464">
    <property type="component" value="Unassembled WGS sequence"/>
</dbReference>
<feature type="active site" evidence="2">
    <location>
        <position position="112"/>
    </location>
</feature>
<dbReference type="SFLD" id="SFLDS00057">
    <property type="entry name" value="Glutaminase/Asparaginase"/>
    <property type="match status" value="1"/>
</dbReference>
<dbReference type="SUPFAM" id="SSF53774">
    <property type="entry name" value="Glutaminase/Asparaginase"/>
    <property type="match status" value="1"/>
</dbReference>
<dbReference type="PROSITE" id="PS51732">
    <property type="entry name" value="ASN_GLN_ASE_3"/>
    <property type="match status" value="1"/>
</dbReference>
<evidence type="ECO:0000256" key="2">
    <source>
        <dbReference type="PROSITE-ProRule" id="PRU10100"/>
    </source>
</evidence>
<dbReference type="SMART" id="SM00870">
    <property type="entry name" value="Asparaginase"/>
    <property type="match status" value="1"/>
</dbReference>
<dbReference type="Pfam" id="PF17763">
    <property type="entry name" value="Asparaginase_C"/>
    <property type="match status" value="1"/>
</dbReference>
<dbReference type="InterPro" id="IPR037152">
    <property type="entry name" value="L-asparaginase_N_sf"/>
</dbReference>
<dbReference type="EC" id="3.5.1.1" evidence="1"/>
<keyword evidence="3" id="KW-0732">Signal</keyword>
<evidence type="ECO:0000256" key="3">
    <source>
        <dbReference type="SAM" id="SignalP"/>
    </source>
</evidence>
<feature type="chain" id="PRO_5047126284" description="asparaginase" evidence="3">
    <location>
        <begin position="21"/>
        <end position="350"/>
    </location>
</feature>
<feature type="signal peptide" evidence="3">
    <location>
        <begin position="1"/>
        <end position="20"/>
    </location>
</feature>
<accession>A0ABQ7HVJ8</accession>
<dbReference type="Gene3D" id="3.40.50.40">
    <property type="match status" value="1"/>
</dbReference>
<gene>
    <name evidence="6" type="primary">ASPG</name>
    <name evidence="6" type="ORF">TCON_2594</name>
</gene>
<dbReference type="InterPro" id="IPR040919">
    <property type="entry name" value="Asparaginase_C"/>
</dbReference>
<dbReference type="PANTHER" id="PTHR11707">
    <property type="entry name" value="L-ASPARAGINASE"/>
    <property type="match status" value="1"/>
</dbReference>
<dbReference type="PRINTS" id="PR00139">
    <property type="entry name" value="ASNGLNASE"/>
</dbReference>
<dbReference type="InterPro" id="IPR006034">
    <property type="entry name" value="Asparaginase/glutaminase-like"/>
</dbReference>
<dbReference type="InterPro" id="IPR027474">
    <property type="entry name" value="L-asparaginase_N"/>
</dbReference>
<dbReference type="InterPro" id="IPR027473">
    <property type="entry name" value="L-asparaginase_C"/>
</dbReference>
<evidence type="ECO:0000313" key="7">
    <source>
        <dbReference type="Proteomes" id="UP001516464"/>
    </source>
</evidence>
<evidence type="ECO:0000259" key="4">
    <source>
        <dbReference type="Pfam" id="PF00710"/>
    </source>
</evidence>
<dbReference type="PIRSF" id="PIRSF500176">
    <property type="entry name" value="L_ASNase"/>
    <property type="match status" value="1"/>
</dbReference>
<evidence type="ECO:0000259" key="5">
    <source>
        <dbReference type="Pfam" id="PF17763"/>
    </source>
</evidence>
<evidence type="ECO:0000256" key="1">
    <source>
        <dbReference type="ARBA" id="ARBA00012920"/>
    </source>
</evidence>